<dbReference type="RefSeq" id="WP_092384986.1">
    <property type="nucleotide sequence ID" value="NZ_LT629787.1"/>
</dbReference>
<evidence type="ECO:0000256" key="1">
    <source>
        <dbReference type="ARBA" id="ARBA00022801"/>
    </source>
</evidence>
<dbReference type="Proteomes" id="UP000243924">
    <property type="component" value="Chromosome I"/>
</dbReference>
<dbReference type="OrthoDB" id="9780765at2"/>
<dbReference type="STRING" id="1434072.SAMN05216210_1138"/>
<dbReference type="InterPro" id="IPR050266">
    <property type="entry name" value="AB_hydrolase_sf"/>
</dbReference>
<dbReference type="PRINTS" id="PR00111">
    <property type="entry name" value="ABHYDROLASE"/>
</dbReference>
<dbReference type="GO" id="GO:0016787">
    <property type="term" value="F:hydrolase activity"/>
    <property type="evidence" value="ECO:0007669"/>
    <property type="project" value="UniProtKB-KW"/>
</dbReference>
<sequence length="268" mass="30185">MPDIQLNGHRLHYTDQGQGPAVLLIHGLGSSSLDWEYQLPALTPNYRVLTLDMLGHGQSDKPRSGYSIKAFADDTLAFIQHLGLEQPHIVGISMGGMIAFQVSVDHPDIPASLTIVNSGPEVVPRSFADYRMAGKRLFFAHVLPLKTVSRGLARLLFPEPQQEELRQKFERRWQANDRNAYLASLRAIVGWGVRERLGDIRCPVLVICADQDYTPVEQKRAYVKELANAQLEVIRNSRHATPVDQPDEFNQLLLDFLDRQVASHQPHL</sequence>
<feature type="domain" description="AB hydrolase-1" evidence="2">
    <location>
        <begin position="20"/>
        <end position="242"/>
    </location>
</feature>
<evidence type="ECO:0000313" key="3">
    <source>
        <dbReference type="EMBL" id="SDU00070.1"/>
    </source>
</evidence>
<accession>A0A1H2EY53</accession>
<name>A0A1H2EY53_9GAMM</name>
<dbReference type="InterPro" id="IPR029058">
    <property type="entry name" value="AB_hydrolase_fold"/>
</dbReference>
<keyword evidence="1" id="KW-0378">Hydrolase</keyword>
<organism evidence="3 4">
    <name type="scientific">Halopseudomonas salegens</name>
    <dbReference type="NCBI Taxonomy" id="1434072"/>
    <lineage>
        <taxon>Bacteria</taxon>
        <taxon>Pseudomonadati</taxon>
        <taxon>Pseudomonadota</taxon>
        <taxon>Gammaproteobacteria</taxon>
        <taxon>Pseudomonadales</taxon>
        <taxon>Pseudomonadaceae</taxon>
        <taxon>Halopseudomonas</taxon>
    </lineage>
</organism>
<gene>
    <name evidence="3" type="ORF">SAMN05216210_1138</name>
</gene>
<dbReference type="SUPFAM" id="SSF53474">
    <property type="entry name" value="alpha/beta-Hydrolases"/>
    <property type="match status" value="1"/>
</dbReference>
<protein>
    <submittedName>
        <fullName evidence="3">3-oxoadipate enol-lactonase</fullName>
    </submittedName>
</protein>
<dbReference type="GO" id="GO:0016020">
    <property type="term" value="C:membrane"/>
    <property type="evidence" value="ECO:0007669"/>
    <property type="project" value="TreeGrafter"/>
</dbReference>
<proteinExistence type="predicted"/>
<evidence type="ECO:0000313" key="4">
    <source>
        <dbReference type="Proteomes" id="UP000243924"/>
    </source>
</evidence>
<dbReference type="PANTHER" id="PTHR43798:SF31">
    <property type="entry name" value="AB HYDROLASE SUPERFAMILY PROTEIN YCLE"/>
    <property type="match status" value="1"/>
</dbReference>
<evidence type="ECO:0000259" key="2">
    <source>
        <dbReference type="Pfam" id="PF00561"/>
    </source>
</evidence>
<dbReference type="PANTHER" id="PTHR43798">
    <property type="entry name" value="MONOACYLGLYCEROL LIPASE"/>
    <property type="match status" value="1"/>
</dbReference>
<dbReference type="AlphaFoldDB" id="A0A1H2EY53"/>
<reference evidence="4" key="1">
    <citation type="submission" date="2016-10" db="EMBL/GenBank/DDBJ databases">
        <authorList>
            <person name="Varghese N."/>
            <person name="Submissions S."/>
        </authorList>
    </citation>
    <scope>NUCLEOTIDE SEQUENCE [LARGE SCALE GENOMIC DNA]</scope>
    <source>
        <strain evidence="4">CECT 8338</strain>
    </source>
</reference>
<dbReference type="Gene3D" id="3.40.50.1820">
    <property type="entry name" value="alpha/beta hydrolase"/>
    <property type="match status" value="1"/>
</dbReference>
<dbReference type="InterPro" id="IPR000073">
    <property type="entry name" value="AB_hydrolase_1"/>
</dbReference>
<dbReference type="EMBL" id="LT629787">
    <property type="protein sequence ID" value="SDU00070.1"/>
    <property type="molecule type" value="Genomic_DNA"/>
</dbReference>
<dbReference type="Pfam" id="PF00561">
    <property type="entry name" value="Abhydrolase_1"/>
    <property type="match status" value="1"/>
</dbReference>
<keyword evidence="4" id="KW-1185">Reference proteome</keyword>